<evidence type="ECO:0000313" key="3">
    <source>
        <dbReference type="EMBL" id="OWR01047.1"/>
    </source>
</evidence>
<name>A0A246K4Z6_9SPHN</name>
<comment type="caution">
    <text evidence="3">The sequence shown here is derived from an EMBL/GenBank/DDBJ whole genome shotgun (WGS) entry which is preliminary data.</text>
</comment>
<evidence type="ECO:0000256" key="1">
    <source>
        <dbReference type="SAM" id="SignalP"/>
    </source>
</evidence>
<dbReference type="Gene3D" id="2.30.40.10">
    <property type="entry name" value="Urease, subunit C, domain 1"/>
    <property type="match status" value="1"/>
</dbReference>
<feature type="chain" id="PRO_5012444903" evidence="1">
    <location>
        <begin position="25"/>
        <end position="427"/>
    </location>
</feature>
<sequence length="427" mass="45277">MRRVRHRDLIAALAVALTAQPASAQTLYVEAGRLIDGVTEQVRTGQCITIKDERIAAVGACGQTPADATRLDWSGFTVLPGLIDLHTHLADLGQSADLAAPIKASPAETVLVGARNARVTLNAGFTSVRDVGTYRGLTDVTLRNAIERGDVPGPRMWVAGAYITIPKGGGELNGVVPNEQLPADMRLGVAATPAEAAAKATFLLDHGADFIKTIATGAVLAIGTEPGAPELTEEQLRAVVKVAHDRGKKVTAHAHGAIGIRSAINAGVDSIEHASLADEATLQLAKQRGTWLAMDIFNGDYINDIGTKEGWPEEYLRKNRETTDTQRTAFKRAVELGVNIGFATDAGVYPHGMNARQFAYMVRYGMTPMQAIRAATGRAAEEMGRDDIGAVVPGRFADLIAVKADPLTDISALEKIDHVMKGGALVR</sequence>
<dbReference type="RefSeq" id="WP_088470856.1">
    <property type="nucleotide sequence ID" value="NZ_NISJ01000001.1"/>
</dbReference>
<dbReference type="InterPro" id="IPR057744">
    <property type="entry name" value="OTAase-like"/>
</dbReference>
<evidence type="ECO:0000259" key="2">
    <source>
        <dbReference type="Pfam" id="PF01979"/>
    </source>
</evidence>
<dbReference type="AlphaFoldDB" id="A0A246K4Z6"/>
<dbReference type="InterPro" id="IPR011059">
    <property type="entry name" value="Metal-dep_hydrolase_composite"/>
</dbReference>
<dbReference type="PANTHER" id="PTHR43135">
    <property type="entry name" value="ALPHA-D-RIBOSE 1-METHYLPHOSPHONATE 5-TRIPHOSPHATE DIPHOSPHATASE"/>
    <property type="match status" value="1"/>
</dbReference>
<accession>A0A246K4Z6</accession>
<dbReference type="Pfam" id="PF01979">
    <property type="entry name" value="Amidohydro_1"/>
    <property type="match status" value="1"/>
</dbReference>
<gene>
    <name evidence="3" type="ORF">CDQ91_01050</name>
</gene>
<dbReference type="Proteomes" id="UP000197097">
    <property type="component" value="Unassembled WGS sequence"/>
</dbReference>
<dbReference type="OrthoDB" id="9782972at2"/>
<dbReference type="GO" id="GO:0016810">
    <property type="term" value="F:hydrolase activity, acting on carbon-nitrogen (but not peptide) bonds"/>
    <property type="evidence" value="ECO:0007669"/>
    <property type="project" value="InterPro"/>
</dbReference>
<evidence type="ECO:0000313" key="4">
    <source>
        <dbReference type="Proteomes" id="UP000197097"/>
    </source>
</evidence>
<dbReference type="CDD" id="cd01299">
    <property type="entry name" value="Met_dep_hydrolase_A"/>
    <property type="match status" value="1"/>
</dbReference>
<dbReference type="InterPro" id="IPR032466">
    <property type="entry name" value="Metal_Hydrolase"/>
</dbReference>
<feature type="signal peptide" evidence="1">
    <location>
        <begin position="1"/>
        <end position="24"/>
    </location>
</feature>
<organism evidence="3 4">
    <name type="scientific">Sphingopyxis witflariensis</name>
    <dbReference type="NCBI Taxonomy" id="173675"/>
    <lineage>
        <taxon>Bacteria</taxon>
        <taxon>Pseudomonadati</taxon>
        <taxon>Pseudomonadota</taxon>
        <taxon>Alphaproteobacteria</taxon>
        <taxon>Sphingomonadales</taxon>
        <taxon>Sphingomonadaceae</taxon>
        <taxon>Sphingopyxis</taxon>
    </lineage>
</organism>
<dbReference type="EMBL" id="NISJ01000001">
    <property type="protein sequence ID" value="OWR01047.1"/>
    <property type="molecule type" value="Genomic_DNA"/>
</dbReference>
<dbReference type="SUPFAM" id="SSF51556">
    <property type="entry name" value="Metallo-dependent hydrolases"/>
    <property type="match status" value="1"/>
</dbReference>
<feature type="domain" description="Amidohydrolase-related" evidence="2">
    <location>
        <begin position="77"/>
        <end position="426"/>
    </location>
</feature>
<keyword evidence="1" id="KW-0732">Signal</keyword>
<keyword evidence="4" id="KW-1185">Reference proteome</keyword>
<protein>
    <submittedName>
        <fullName evidence="3">Xaa-Pro dipeptidase</fullName>
    </submittedName>
</protein>
<reference evidence="3 4" key="1">
    <citation type="journal article" date="2002" name="Int. J. Syst. Evol. Microbiol.">
        <title>Sphingopyxis witflariensis sp. nov., isolated from activated sludge.</title>
        <authorList>
            <person name="Kampfer P."/>
            <person name="Witzenberger R."/>
            <person name="Denner E.B."/>
            <person name="Busse H.J."/>
            <person name="Neef A."/>
        </authorList>
    </citation>
    <scope>NUCLEOTIDE SEQUENCE [LARGE SCALE GENOMIC DNA]</scope>
    <source>
        <strain evidence="3 4">DSM 14551</strain>
    </source>
</reference>
<dbReference type="Gene3D" id="3.20.20.140">
    <property type="entry name" value="Metal-dependent hydrolases"/>
    <property type="match status" value="1"/>
</dbReference>
<dbReference type="InterPro" id="IPR051781">
    <property type="entry name" value="Metallo-dep_Hydrolase"/>
</dbReference>
<dbReference type="SUPFAM" id="SSF51338">
    <property type="entry name" value="Composite domain of metallo-dependent hydrolases"/>
    <property type="match status" value="1"/>
</dbReference>
<proteinExistence type="predicted"/>
<dbReference type="InterPro" id="IPR006680">
    <property type="entry name" value="Amidohydro-rel"/>
</dbReference>
<dbReference type="PANTHER" id="PTHR43135:SF3">
    <property type="entry name" value="ALPHA-D-RIBOSE 1-METHYLPHOSPHONATE 5-TRIPHOSPHATE DIPHOSPHATASE"/>
    <property type="match status" value="1"/>
</dbReference>